<dbReference type="GO" id="GO:0016887">
    <property type="term" value="F:ATP hydrolysis activity"/>
    <property type="evidence" value="ECO:0007669"/>
    <property type="project" value="InterPro"/>
</dbReference>
<proteinExistence type="predicted"/>
<dbReference type="Proteomes" id="UP000245622">
    <property type="component" value="Chromosome 1"/>
</dbReference>
<keyword evidence="1" id="KW-0175">Coiled coil</keyword>
<dbReference type="Gene3D" id="3.40.50.300">
    <property type="entry name" value="P-loop containing nucleotide triphosphate hydrolases"/>
    <property type="match status" value="1"/>
</dbReference>
<organism evidence="3 4">
    <name type="scientific">Romboutsia ilealis</name>
    <dbReference type="NCBI Taxonomy" id="1115758"/>
    <lineage>
        <taxon>Bacteria</taxon>
        <taxon>Bacillati</taxon>
        <taxon>Bacillota</taxon>
        <taxon>Clostridia</taxon>
        <taxon>Peptostreptococcales</taxon>
        <taxon>Peptostreptococcaceae</taxon>
        <taxon>Romboutsia</taxon>
    </lineage>
</organism>
<evidence type="ECO:0000256" key="1">
    <source>
        <dbReference type="SAM" id="Coils"/>
    </source>
</evidence>
<keyword evidence="3" id="KW-0255">Endonuclease</keyword>
<feature type="domain" description="ATPase dynein-related AAA" evidence="2">
    <location>
        <begin position="297"/>
        <end position="394"/>
    </location>
</feature>
<dbReference type="Pfam" id="PF07728">
    <property type="entry name" value="AAA_5"/>
    <property type="match status" value="1"/>
</dbReference>
<dbReference type="KEGG" id="ril:CRIB_1445"/>
<evidence type="ECO:0000313" key="4">
    <source>
        <dbReference type="Proteomes" id="UP000245622"/>
    </source>
</evidence>
<keyword evidence="4" id="KW-1185">Reference proteome</keyword>
<evidence type="ECO:0000313" key="3">
    <source>
        <dbReference type="EMBL" id="CED94053.1"/>
    </source>
</evidence>
<name>A0A1V1I1M7_9FIRM</name>
<dbReference type="EMBL" id="LN555523">
    <property type="protein sequence ID" value="CED94053.1"/>
    <property type="molecule type" value="Genomic_DNA"/>
</dbReference>
<accession>A0A1V1I1M7</accession>
<evidence type="ECO:0000259" key="2">
    <source>
        <dbReference type="Pfam" id="PF07728"/>
    </source>
</evidence>
<dbReference type="SUPFAM" id="SSF52540">
    <property type="entry name" value="P-loop containing nucleoside triphosphate hydrolases"/>
    <property type="match status" value="1"/>
</dbReference>
<sequence length="641" mass="75009">MTEEHVFGIESIKFDYENNLITSNQVKELIGILRSEGILGDEVICEINGKKYNEEKQSWIHFMDVLDPSNKLTYIKNPLNEEKLTVVFHSQDSGFNRGDIVVGEYYPETSLQYLDKLIKVKSETVRKLPKSQEIKDLYGNKFAKYLEEKFESDKELIPIIYEKFEEIYTEKAEDTLQYIEELKDKQNEIILETKEKESKCKSLDKSIDIRERKIKVLDEDIHQLKEKINKLKKYFIYELELDHSLDNDSKELIKVDNIEEIILTIQKLLYHYEDEGLVYSYDVISSFFKALKVDQLVLLSGPSGTGKSSLVNQLGKIINKFKVHHIAVQSSWSDVQDILGFFNPIQKRYVSTPFLDALVEAKLDPNGVHIICLDEMNLAHIEYYFSSFLSIREKNINERCLDLYSYRTFKEAKRELEESLGENIEDLIEQGIDKIEEKINTLKKVERDIARNNFELVIYYPAKFIIPKNVRFVGTLNMDETVKSLSPKVIDRSFIIELKHLENYDEIRKSLEDDYIDGIIDIDTEEFIQGITEDIVISAEAKSLADEIIEQSKILNIIPNVRLNGRGRKHIEQFINTHIYDKDLIYDQIIYSKILPRIHFNKLDEEKLSAFNSFINSLPNGYSKEKATNMLRNKRIIQFWG</sequence>
<keyword evidence="3" id="KW-0540">Nuclease</keyword>
<dbReference type="AlphaFoldDB" id="A0A1V1I1M7"/>
<gene>
    <name evidence="3" type="ORF">CRIB_1445</name>
</gene>
<feature type="coiled-coil region" evidence="1">
    <location>
        <begin position="179"/>
        <end position="234"/>
    </location>
</feature>
<dbReference type="GO" id="GO:0005524">
    <property type="term" value="F:ATP binding"/>
    <property type="evidence" value="ECO:0007669"/>
    <property type="project" value="InterPro"/>
</dbReference>
<dbReference type="InterPro" id="IPR011704">
    <property type="entry name" value="ATPase_dyneun-rel_AAA"/>
</dbReference>
<dbReference type="GO" id="GO:0004519">
    <property type="term" value="F:endonuclease activity"/>
    <property type="evidence" value="ECO:0007669"/>
    <property type="project" value="UniProtKB-KW"/>
</dbReference>
<dbReference type="RefSeq" id="WP_180701603.1">
    <property type="nucleotide sequence ID" value="NZ_LN555523.1"/>
</dbReference>
<dbReference type="GeneID" id="82205479"/>
<reference evidence="3 4" key="1">
    <citation type="submission" date="2014-04" db="EMBL/GenBank/DDBJ databases">
        <authorList>
            <person name="Hornung B.V."/>
        </authorList>
    </citation>
    <scope>NUCLEOTIDE SEQUENCE [LARGE SCALE GENOMIC DNA]</scope>
    <source>
        <strain evidence="3 4">CRIB</strain>
    </source>
</reference>
<protein>
    <submittedName>
        <fullName evidence="3">GTPase subunit of restriction endonuclease</fullName>
    </submittedName>
</protein>
<keyword evidence="3" id="KW-0378">Hydrolase</keyword>
<dbReference type="InterPro" id="IPR027417">
    <property type="entry name" value="P-loop_NTPase"/>
</dbReference>
<feature type="coiled-coil region" evidence="1">
    <location>
        <begin position="410"/>
        <end position="452"/>
    </location>
</feature>